<name>A0A077Z4X2_TRITR</name>
<dbReference type="Proteomes" id="UP000030665">
    <property type="component" value="Unassembled WGS sequence"/>
</dbReference>
<dbReference type="OrthoDB" id="9886754at2759"/>
<gene>
    <name evidence="1" type="ORF">TTRE_0000200501</name>
</gene>
<reference evidence="1" key="1">
    <citation type="submission" date="2014-01" db="EMBL/GenBank/DDBJ databases">
        <authorList>
            <person name="Aslett M."/>
        </authorList>
    </citation>
    <scope>NUCLEOTIDE SEQUENCE</scope>
</reference>
<dbReference type="STRING" id="36087.A0A077Z4X2"/>
<dbReference type="EMBL" id="HG805865">
    <property type="protein sequence ID" value="CDW53740.1"/>
    <property type="molecule type" value="Genomic_DNA"/>
</dbReference>
<protein>
    <submittedName>
        <fullName evidence="1">Uncharacterized protein</fullName>
    </submittedName>
</protein>
<sequence>MDTVNIAKELGGESFSVMIEDDITEHIEDCGEPFTNEELEQLMQSLKGSDDDDDVIENREARTPSGWTLQKLASIFWQAPALKDMIGDYDPSMERGIMVT</sequence>
<reference evidence="1" key="2">
    <citation type="submission" date="2014-03" db="EMBL/GenBank/DDBJ databases">
        <title>The whipworm genome and dual-species transcriptomics of an intimate host-pathogen interaction.</title>
        <authorList>
            <person name="Foth B.J."/>
            <person name="Tsai I.J."/>
            <person name="Reid A.J."/>
            <person name="Bancroft A.J."/>
            <person name="Nichol S."/>
            <person name="Tracey A."/>
            <person name="Holroyd N."/>
            <person name="Cotton J.A."/>
            <person name="Stanley E.J."/>
            <person name="Zarowiecki M."/>
            <person name="Liu J.Z."/>
            <person name="Huckvale T."/>
            <person name="Cooper P.J."/>
            <person name="Grencis R.K."/>
            <person name="Berriman M."/>
        </authorList>
    </citation>
    <scope>NUCLEOTIDE SEQUENCE [LARGE SCALE GENOMIC DNA]</scope>
</reference>
<accession>A0A077Z4X2</accession>
<proteinExistence type="predicted"/>
<evidence type="ECO:0000313" key="2">
    <source>
        <dbReference type="Proteomes" id="UP000030665"/>
    </source>
</evidence>
<organism evidence="1 2">
    <name type="scientific">Trichuris trichiura</name>
    <name type="common">Whipworm</name>
    <name type="synonym">Trichocephalus trichiurus</name>
    <dbReference type="NCBI Taxonomy" id="36087"/>
    <lineage>
        <taxon>Eukaryota</taxon>
        <taxon>Metazoa</taxon>
        <taxon>Ecdysozoa</taxon>
        <taxon>Nematoda</taxon>
        <taxon>Enoplea</taxon>
        <taxon>Dorylaimia</taxon>
        <taxon>Trichinellida</taxon>
        <taxon>Trichuridae</taxon>
        <taxon>Trichuris</taxon>
    </lineage>
</organism>
<dbReference type="AlphaFoldDB" id="A0A077Z4X2"/>
<evidence type="ECO:0000313" key="1">
    <source>
        <dbReference type="EMBL" id="CDW53740.1"/>
    </source>
</evidence>
<keyword evidence="2" id="KW-1185">Reference proteome</keyword>